<evidence type="ECO:0000256" key="8">
    <source>
        <dbReference type="ARBA" id="ARBA00022991"/>
    </source>
</evidence>
<feature type="domain" description="Histidine kinase" evidence="11">
    <location>
        <begin position="541"/>
        <end position="767"/>
    </location>
</feature>
<dbReference type="InterPro" id="IPR036097">
    <property type="entry name" value="HisK_dim/P_sf"/>
</dbReference>
<reference evidence="13" key="1">
    <citation type="journal article" date="2019" name="Int. J. Syst. Evol. Microbiol.">
        <title>The Global Catalogue of Microorganisms (GCM) 10K type strain sequencing project: providing services to taxonomists for standard genome sequencing and annotation.</title>
        <authorList>
            <consortium name="The Broad Institute Genomics Platform"/>
            <consortium name="The Broad Institute Genome Sequencing Center for Infectious Disease"/>
            <person name="Wu L."/>
            <person name="Ma J."/>
        </authorList>
    </citation>
    <scope>NUCLEOTIDE SEQUENCE [LARGE SCALE GENOMIC DNA]</scope>
    <source>
        <strain evidence="13">CECT 7131</strain>
    </source>
</reference>
<dbReference type="EC" id="2.7.13.3" evidence="3"/>
<accession>A0ABT8A9C4</accession>
<comment type="caution">
    <text evidence="12">The sequence shown here is derived from an EMBL/GenBank/DDBJ whole genome shotgun (WGS) entry which is preliminary data.</text>
</comment>
<sequence length="771" mass="83016">MTSADSPAAGDARPDLDACDNEPIRIPGAIQPHGVLIALSQPDFLVVAASANLGDVAVVAAAAVTGQPAAVLLDTETLEHLGTLLRRGDADGSGTLLPLRFLADAAGRLHRAWMHRHDGLVILEIEIAGEAGPPAGIAGGLFLALSSAIERLQAATDPDALWAQAVREIRRFTGFDRVKLYRFQPDWSGEVVAEDRAEHMPGFLGLNFPASDIPAQARALYAVNPTRIIPDVGYAAVPLLLGPERAGRPVDLSFAQLRSVSPVHLEYLRNMGVAASMSVSVLRGGELWGLIACHHDRPLHVTAERRQACRLLAQVLAWQLAVAEEAAVARHSAEVRALQARVLEETARGHDHRQAILRHANELLALMQASGFALVTPDAVTLIGATPDEAATRDLALWLAGREDAAASFETDRLGVFYPPAQAFAALASGVLAVPLSRPPRQMMIWFRPEVAQTVTWGGDPRKPVEPAPDGADRLTPRRSFAAWKETVAGRSRPWQPHELVAAGELRDLVLDVLVRRAEELEQINIQLARSNEELEAFTYVVSHDIREPLRQIETFASMLERVVGGGTAAPGGRIGRWVEGIEASSRRLRTLIDDLTEFSRLGRHAQPMAPVALGEVLVEAESDLAQAIAEAGAAVVLAADQPVLLCDRGQIRQVLQNLLSNAIKYRHPGRAPRIVVALAPEPAEVPPRRRPMLRVSVTDNGIGFDPRYAARIFEPFQRLHGADRYPGSGIGLAICRKIVDRHGGVIGAEGRPGEGATFWFTLPAAPGGLP</sequence>
<dbReference type="SMART" id="SM00388">
    <property type="entry name" value="HisKA"/>
    <property type="match status" value="1"/>
</dbReference>
<dbReference type="InterPro" id="IPR029016">
    <property type="entry name" value="GAF-like_dom_sf"/>
</dbReference>
<dbReference type="RefSeq" id="WP_290318329.1">
    <property type="nucleotide sequence ID" value="NZ_JAUFPN010000172.1"/>
</dbReference>
<organism evidence="12 13">
    <name type="scientific">Paeniroseomonas aquatica</name>
    <dbReference type="NCBI Taxonomy" id="373043"/>
    <lineage>
        <taxon>Bacteria</taxon>
        <taxon>Pseudomonadati</taxon>
        <taxon>Pseudomonadota</taxon>
        <taxon>Alphaproteobacteria</taxon>
        <taxon>Acetobacterales</taxon>
        <taxon>Acetobacteraceae</taxon>
        <taxon>Paeniroseomonas</taxon>
    </lineage>
</organism>
<keyword evidence="5" id="KW-0716">Sensory transduction</keyword>
<dbReference type="InterPro" id="IPR003018">
    <property type="entry name" value="GAF"/>
</dbReference>
<evidence type="ECO:0000256" key="7">
    <source>
        <dbReference type="ARBA" id="ARBA00022777"/>
    </source>
</evidence>
<keyword evidence="12" id="KW-0067">ATP-binding</keyword>
<dbReference type="Gene3D" id="3.30.565.10">
    <property type="entry name" value="Histidine kinase-like ATPase, C-terminal domain"/>
    <property type="match status" value="1"/>
</dbReference>
<evidence type="ECO:0000256" key="1">
    <source>
        <dbReference type="ARBA" id="ARBA00000085"/>
    </source>
</evidence>
<keyword evidence="7" id="KW-0418">Kinase</keyword>
<dbReference type="EMBL" id="JAUFPN010000172">
    <property type="protein sequence ID" value="MDN3566408.1"/>
    <property type="molecule type" value="Genomic_DNA"/>
</dbReference>
<dbReference type="InterPro" id="IPR003661">
    <property type="entry name" value="HisK_dim/P_dom"/>
</dbReference>
<evidence type="ECO:0000259" key="11">
    <source>
        <dbReference type="PROSITE" id="PS50109"/>
    </source>
</evidence>
<dbReference type="InterPro" id="IPR050351">
    <property type="entry name" value="BphY/WalK/GraS-like"/>
</dbReference>
<evidence type="ECO:0000256" key="9">
    <source>
        <dbReference type="ARBA" id="ARBA00023170"/>
    </source>
</evidence>
<dbReference type="SMART" id="SM00387">
    <property type="entry name" value="HATPase_c"/>
    <property type="match status" value="1"/>
</dbReference>
<dbReference type="SUPFAM" id="SSF55785">
    <property type="entry name" value="PYP-like sensor domain (PAS domain)"/>
    <property type="match status" value="1"/>
</dbReference>
<dbReference type="Pfam" id="PF01590">
    <property type="entry name" value="GAF"/>
    <property type="match status" value="1"/>
</dbReference>
<keyword evidence="9" id="KW-0675">Receptor</keyword>
<dbReference type="Pfam" id="PF02518">
    <property type="entry name" value="HATPase_c"/>
    <property type="match status" value="1"/>
</dbReference>
<dbReference type="InterPro" id="IPR013515">
    <property type="entry name" value="Phytochrome_cen-reg"/>
</dbReference>
<evidence type="ECO:0000256" key="4">
    <source>
        <dbReference type="ARBA" id="ARBA00022543"/>
    </source>
</evidence>
<protein>
    <recommendedName>
        <fullName evidence="3">histidine kinase</fullName>
        <ecNumber evidence="3">2.7.13.3</ecNumber>
    </recommendedName>
</protein>
<name>A0ABT8A9C4_9PROT</name>
<evidence type="ECO:0000313" key="13">
    <source>
        <dbReference type="Proteomes" id="UP001529369"/>
    </source>
</evidence>
<dbReference type="PANTHER" id="PTHR42878">
    <property type="entry name" value="TWO-COMPONENT HISTIDINE KINASE"/>
    <property type="match status" value="1"/>
</dbReference>
<comment type="similarity">
    <text evidence="2">In the N-terminal section; belongs to the phytochrome family.</text>
</comment>
<dbReference type="Gene3D" id="1.10.287.130">
    <property type="match status" value="1"/>
</dbReference>
<evidence type="ECO:0000256" key="2">
    <source>
        <dbReference type="ARBA" id="ARBA00006402"/>
    </source>
</evidence>
<dbReference type="InterPro" id="IPR005467">
    <property type="entry name" value="His_kinase_dom"/>
</dbReference>
<dbReference type="Gene3D" id="3.30.450.40">
    <property type="match status" value="1"/>
</dbReference>
<feature type="domain" description="Phytochrome chromophore attachment site" evidence="10">
    <location>
        <begin position="157"/>
        <end position="314"/>
    </location>
</feature>
<dbReference type="Pfam" id="PF08446">
    <property type="entry name" value="PAS_2"/>
    <property type="match status" value="1"/>
</dbReference>
<dbReference type="InterPro" id="IPR035965">
    <property type="entry name" value="PAS-like_dom_sf"/>
</dbReference>
<dbReference type="InterPro" id="IPR036890">
    <property type="entry name" value="HATPase_C_sf"/>
</dbReference>
<dbReference type="PROSITE" id="PS50046">
    <property type="entry name" value="PHYTOCHROME_2"/>
    <property type="match status" value="1"/>
</dbReference>
<keyword evidence="13" id="KW-1185">Reference proteome</keyword>
<keyword evidence="4" id="KW-0600">Photoreceptor protein</keyword>
<dbReference type="PRINTS" id="PR01033">
    <property type="entry name" value="PHYTOCHROME"/>
</dbReference>
<dbReference type="SUPFAM" id="SSF47384">
    <property type="entry name" value="Homodimeric domain of signal transducing histidine kinase"/>
    <property type="match status" value="1"/>
</dbReference>
<dbReference type="InterPro" id="IPR001294">
    <property type="entry name" value="Phytochrome"/>
</dbReference>
<gene>
    <name evidence="12" type="ORF">QWZ14_18710</name>
</gene>
<dbReference type="InterPro" id="IPR003594">
    <property type="entry name" value="HATPase_dom"/>
</dbReference>
<proteinExistence type="inferred from homology"/>
<evidence type="ECO:0000313" key="12">
    <source>
        <dbReference type="EMBL" id="MDN3566408.1"/>
    </source>
</evidence>
<dbReference type="Pfam" id="PF00512">
    <property type="entry name" value="HisKA"/>
    <property type="match status" value="1"/>
</dbReference>
<dbReference type="Pfam" id="PF00360">
    <property type="entry name" value="PHY"/>
    <property type="match status" value="1"/>
</dbReference>
<dbReference type="CDD" id="cd00082">
    <property type="entry name" value="HisKA"/>
    <property type="match status" value="1"/>
</dbReference>
<dbReference type="Proteomes" id="UP001529369">
    <property type="component" value="Unassembled WGS sequence"/>
</dbReference>
<dbReference type="InterPro" id="IPR013654">
    <property type="entry name" value="PAS_2"/>
</dbReference>
<dbReference type="GO" id="GO:0005524">
    <property type="term" value="F:ATP binding"/>
    <property type="evidence" value="ECO:0007669"/>
    <property type="project" value="UniProtKB-KW"/>
</dbReference>
<evidence type="ECO:0000256" key="6">
    <source>
        <dbReference type="ARBA" id="ARBA00022679"/>
    </source>
</evidence>
<evidence type="ECO:0000259" key="10">
    <source>
        <dbReference type="PROSITE" id="PS50046"/>
    </source>
</evidence>
<evidence type="ECO:0000256" key="3">
    <source>
        <dbReference type="ARBA" id="ARBA00012438"/>
    </source>
</evidence>
<dbReference type="Gene3D" id="3.30.450.20">
    <property type="entry name" value="PAS domain"/>
    <property type="match status" value="1"/>
</dbReference>
<dbReference type="InterPro" id="IPR016132">
    <property type="entry name" value="Phyto_chromo_attachment"/>
</dbReference>
<dbReference type="PROSITE" id="PS50109">
    <property type="entry name" value="HIS_KIN"/>
    <property type="match status" value="1"/>
</dbReference>
<comment type="catalytic activity">
    <reaction evidence="1">
        <text>ATP + protein L-histidine = ADP + protein N-phospho-L-histidine.</text>
        <dbReference type="EC" id="2.7.13.3"/>
    </reaction>
</comment>
<dbReference type="SUPFAM" id="SSF55781">
    <property type="entry name" value="GAF domain-like"/>
    <property type="match status" value="2"/>
</dbReference>
<dbReference type="SMART" id="SM00065">
    <property type="entry name" value="GAF"/>
    <property type="match status" value="1"/>
</dbReference>
<dbReference type="PANTHER" id="PTHR42878:SF15">
    <property type="entry name" value="BACTERIOPHYTOCHROME"/>
    <property type="match status" value="1"/>
</dbReference>
<dbReference type="Gene3D" id="3.30.450.270">
    <property type="match status" value="1"/>
</dbReference>
<evidence type="ECO:0000256" key="5">
    <source>
        <dbReference type="ARBA" id="ARBA00022606"/>
    </source>
</evidence>
<keyword evidence="8" id="KW-0157">Chromophore</keyword>
<keyword evidence="6" id="KW-0808">Transferase</keyword>
<keyword evidence="12" id="KW-0547">Nucleotide-binding</keyword>
<dbReference type="InterPro" id="IPR043150">
    <property type="entry name" value="Phytochrome_PHY_sf"/>
</dbReference>
<dbReference type="SUPFAM" id="SSF55874">
    <property type="entry name" value="ATPase domain of HSP90 chaperone/DNA topoisomerase II/histidine kinase"/>
    <property type="match status" value="1"/>
</dbReference>